<dbReference type="AlphaFoldDB" id="A0A934W7E2"/>
<evidence type="ECO:0000313" key="1">
    <source>
        <dbReference type="EMBL" id="MBK4736270.1"/>
    </source>
</evidence>
<gene>
    <name evidence="1" type="ORF">JJB74_16730</name>
</gene>
<comment type="caution">
    <text evidence="1">The sequence shown here is derived from an EMBL/GenBank/DDBJ whole genome shotgun (WGS) entry which is preliminary data.</text>
</comment>
<sequence length="99" mass="10951">MLKPGGRAVVIETVPLGATEQEAQANLPLTFLNDYFYNRLLHDADIPVPGGFETIKSWARRFEGMGFMVRDLVGLGIDQPLIRDPHCILDAAKPDDRTG</sequence>
<evidence type="ECO:0008006" key="3">
    <source>
        <dbReference type="Google" id="ProtNLM"/>
    </source>
</evidence>
<name>A0A934W7E2_9BURK</name>
<dbReference type="Proteomes" id="UP000622890">
    <property type="component" value="Unassembled WGS sequence"/>
</dbReference>
<keyword evidence="2" id="KW-1185">Reference proteome</keyword>
<accession>A0A934W7E2</accession>
<dbReference type="RefSeq" id="WP_200593570.1">
    <property type="nucleotide sequence ID" value="NZ_JAEPBG010000007.1"/>
</dbReference>
<evidence type="ECO:0000313" key="2">
    <source>
        <dbReference type="Proteomes" id="UP000622890"/>
    </source>
</evidence>
<proteinExistence type="predicted"/>
<protein>
    <recommendedName>
        <fullName evidence="3">O-methyltransferase domain-containing protein</fullName>
    </recommendedName>
</protein>
<organism evidence="1 2">
    <name type="scientific">Noviherbaspirillum pedocola</name>
    <dbReference type="NCBI Taxonomy" id="2801341"/>
    <lineage>
        <taxon>Bacteria</taxon>
        <taxon>Pseudomonadati</taxon>
        <taxon>Pseudomonadota</taxon>
        <taxon>Betaproteobacteria</taxon>
        <taxon>Burkholderiales</taxon>
        <taxon>Oxalobacteraceae</taxon>
        <taxon>Noviherbaspirillum</taxon>
    </lineage>
</organism>
<reference evidence="1" key="1">
    <citation type="submission" date="2021-01" db="EMBL/GenBank/DDBJ databases">
        <title>Genome sequence of strain Noviherbaspirillum sp. DKR-6.</title>
        <authorList>
            <person name="Chaudhary D.K."/>
        </authorList>
    </citation>
    <scope>NUCLEOTIDE SEQUENCE</scope>
    <source>
        <strain evidence="1">DKR-6</strain>
    </source>
</reference>
<dbReference type="EMBL" id="JAEPBG010000007">
    <property type="protein sequence ID" value="MBK4736270.1"/>
    <property type="molecule type" value="Genomic_DNA"/>
</dbReference>